<evidence type="ECO:0000256" key="4">
    <source>
        <dbReference type="ARBA" id="ARBA00023163"/>
    </source>
</evidence>
<dbReference type="GO" id="GO:0045944">
    <property type="term" value="P:positive regulation of transcription by RNA polymerase II"/>
    <property type="evidence" value="ECO:0007669"/>
    <property type="project" value="TreeGrafter"/>
</dbReference>
<dbReference type="PANTHER" id="PTHR11945">
    <property type="entry name" value="MADS BOX PROTEIN"/>
    <property type="match status" value="1"/>
</dbReference>
<organism evidence="8 9">
    <name type="scientific">Rhodocollybia butyracea</name>
    <dbReference type="NCBI Taxonomy" id="206335"/>
    <lineage>
        <taxon>Eukaryota</taxon>
        <taxon>Fungi</taxon>
        <taxon>Dikarya</taxon>
        <taxon>Basidiomycota</taxon>
        <taxon>Agaricomycotina</taxon>
        <taxon>Agaricomycetes</taxon>
        <taxon>Agaricomycetidae</taxon>
        <taxon>Agaricales</taxon>
        <taxon>Marasmiineae</taxon>
        <taxon>Omphalotaceae</taxon>
        <taxon>Rhodocollybia</taxon>
    </lineage>
</organism>
<evidence type="ECO:0000256" key="2">
    <source>
        <dbReference type="ARBA" id="ARBA00023015"/>
    </source>
</evidence>
<evidence type="ECO:0000256" key="6">
    <source>
        <dbReference type="SAM" id="MobiDB-lite"/>
    </source>
</evidence>
<dbReference type="PROSITE" id="PS50066">
    <property type="entry name" value="MADS_BOX_2"/>
    <property type="match status" value="1"/>
</dbReference>
<name>A0A9P5UFE8_9AGAR</name>
<dbReference type="OrthoDB" id="1898716at2759"/>
<keyword evidence="9" id="KW-1185">Reference proteome</keyword>
<dbReference type="GO" id="GO:0046983">
    <property type="term" value="F:protein dimerization activity"/>
    <property type="evidence" value="ECO:0007669"/>
    <property type="project" value="InterPro"/>
</dbReference>
<protein>
    <recommendedName>
        <fullName evidence="7">MADS-box domain-containing protein</fullName>
    </recommendedName>
</protein>
<dbReference type="AlphaFoldDB" id="A0A9P5UFE8"/>
<dbReference type="GO" id="GO:0005634">
    <property type="term" value="C:nucleus"/>
    <property type="evidence" value="ECO:0007669"/>
    <property type="project" value="UniProtKB-SubCell"/>
</dbReference>
<feature type="region of interest" description="Disordered" evidence="6">
    <location>
        <begin position="88"/>
        <end position="150"/>
    </location>
</feature>
<dbReference type="GO" id="GO:0000978">
    <property type="term" value="F:RNA polymerase II cis-regulatory region sequence-specific DNA binding"/>
    <property type="evidence" value="ECO:0007669"/>
    <property type="project" value="TreeGrafter"/>
</dbReference>
<dbReference type="PRINTS" id="PR00404">
    <property type="entry name" value="MADSDOMAIN"/>
</dbReference>
<comment type="caution">
    <text evidence="8">The sequence shown here is derived from an EMBL/GenBank/DDBJ whole genome shotgun (WGS) entry which is preliminary data.</text>
</comment>
<comment type="subcellular location">
    <subcellularLocation>
        <location evidence="1">Nucleus</location>
    </subcellularLocation>
</comment>
<dbReference type="EMBL" id="JADNRY010000004">
    <property type="protein sequence ID" value="KAF9077209.1"/>
    <property type="molecule type" value="Genomic_DNA"/>
</dbReference>
<gene>
    <name evidence="8" type="ORF">BDP27DRAFT_601004</name>
</gene>
<feature type="compositionally biased region" description="Low complexity" evidence="6">
    <location>
        <begin position="107"/>
        <end position="126"/>
    </location>
</feature>
<reference evidence="8" key="1">
    <citation type="submission" date="2020-11" db="EMBL/GenBank/DDBJ databases">
        <authorList>
            <consortium name="DOE Joint Genome Institute"/>
            <person name="Ahrendt S."/>
            <person name="Riley R."/>
            <person name="Andreopoulos W."/>
            <person name="Labutti K."/>
            <person name="Pangilinan J."/>
            <person name="Ruiz-Duenas F.J."/>
            <person name="Barrasa J.M."/>
            <person name="Sanchez-Garcia M."/>
            <person name="Camarero S."/>
            <person name="Miyauchi S."/>
            <person name="Serrano A."/>
            <person name="Linde D."/>
            <person name="Babiker R."/>
            <person name="Drula E."/>
            <person name="Ayuso-Fernandez I."/>
            <person name="Pacheco R."/>
            <person name="Padilla G."/>
            <person name="Ferreira P."/>
            <person name="Barriuso J."/>
            <person name="Kellner H."/>
            <person name="Castanera R."/>
            <person name="Alfaro M."/>
            <person name="Ramirez L."/>
            <person name="Pisabarro A.G."/>
            <person name="Kuo A."/>
            <person name="Tritt A."/>
            <person name="Lipzen A."/>
            <person name="He G."/>
            <person name="Yan M."/>
            <person name="Ng V."/>
            <person name="Cullen D."/>
            <person name="Martin F."/>
            <person name="Rosso M.-N."/>
            <person name="Henrissat B."/>
            <person name="Hibbett D."/>
            <person name="Martinez A.T."/>
            <person name="Grigoriev I.V."/>
        </authorList>
    </citation>
    <scope>NUCLEOTIDE SEQUENCE</scope>
    <source>
        <strain evidence="8">AH 40177</strain>
    </source>
</reference>
<evidence type="ECO:0000313" key="8">
    <source>
        <dbReference type="EMBL" id="KAF9077209.1"/>
    </source>
</evidence>
<dbReference type="Proteomes" id="UP000772434">
    <property type="component" value="Unassembled WGS sequence"/>
</dbReference>
<evidence type="ECO:0000256" key="5">
    <source>
        <dbReference type="ARBA" id="ARBA00023242"/>
    </source>
</evidence>
<dbReference type="SUPFAM" id="SSF55455">
    <property type="entry name" value="SRF-like"/>
    <property type="match status" value="1"/>
</dbReference>
<feature type="compositionally biased region" description="Acidic residues" evidence="6">
    <location>
        <begin position="94"/>
        <end position="106"/>
    </location>
</feature>
<dbReference type="PANTHER" id="PTHR11945:SF534">
    <property type="entry name" value="MYOCYTE-SPECIFIC ENHANCER FACTOR 2"/>
    <property type="match status" value="1"/>
</dbReference>
<proteinExistence type="predicted"/>
<keyword evidence="3" id="KW-0238">DNA-binding</keyword>
<dbReference type="GO" id="GO:0000981">
    <property type="term" value="F:DNA-binding transcription factor activity, RNA polymerase II-specific"/>
    <property type="evidence" value="ECO:0007669"/>
    <property type="project" value="TreeGrafter"/>
</dbReference>
<dbReference type="InterPro" id="IPR036879">
    <property type="entry name" value="TF_MADSbox_sf"/>
</dbReference>
<evidence type="ECO:0000313" key="9">
    <source>
        <dbReference type="Proteomes" id="UP000772434"/>
    </source>
</evidence>
<accession>A0A9P5UFE8</accession>
<evidence type="ECO:0000256" key="3">
    <source>
        <dbReference type="ARBA" id="ARBA00023125"/>
    </source>
</evidence>
<keyword evidence="5" id="KW-0539">Nucleus</keyword>
<evidence type="ECO:0000259" key="7">
    <source>
        <dbReference type="PROSITE" id="PS50066"/>
    </source>
</evidence>
<sequence length="213" mass="23857">MGRRKIEIQPITHERNRSVTFLKRKNGLFKKAYELGVLCSVDVAVIIFDEKPGQHEKLYEYSSTDVRDIVKRHLKDCRGPNDFSGVAATKLDDIGEGDDDDDDIPIEEPATTASKSKSTSKASSKAKVAREPSSSSRRHSSSSRERSRDRVEVGHLRLTMVIQVTFHHTSEVAFPGLLMIHTCHYLCLAHPSSCLVHLLSISEVALECRRIST</sequence>
<keyword evidence="2" id="KW-0805">Transcription regulation</keyword>
<dbReference type="Gene3D" id="3.40.1810.10">
    <property type="entry name" value="Transcription factor, MADS-box"/>
    <property type="match status" value="1"/>
</dbReference>
<feature type="domain" description="MADS-box" evidence="7">
    <location>
        <begin position="1"/>
        <end position="56"/>
    </location>
</feature>
<dbReference type="Pfam" id="PF00319">
    <property type="entry name" value="SRF-TF"/>
    <property type="match status" value="1"/>
</dbReference>
<dbReference type="SMART" id="SM00432">
    <property type="entry name" value="MADS"/>
    <property type="match status" value="1"/>
</dbReference>
<dbReference type="InterPro" id="IPR002100">
    <property type="entry name" value="TF_MADSbox"/>
</dbReference>
<evidence type="ECO:0000256" key="1">
    <source>
        <dbReference type="ARBA" id="ARBA00004123"/>
    </source>
</evidence>
<keyword evidence="4" id="KW-0804">Transcription</keyword>